<dbReference type="PANTHER" id="PTHR39188:SF3">
    <property type="entry name" value="STAGE IV SPORULATION PROTEIN FB"/>
    <property type="match status" value="1"/>
</dbReference>
<dbReference type="InterPro" id="IPR008915">
    <property type="entry name" value="Peptidase_M50"/>
</dbReference>
<evidence type="ECO:0000256" key="10">
    <source>
        <dbReference type="ARBA" id="ARBA00023049"/>
    </source>
</evidence>
<feature type="transmembrane region" description="Helical" evidence="12">
    <location>
        <begin position="12"/>
        <end position="34"/>
    </location>
</feature>
<evidence type="ECO:0000313" key="15">
    <source>
        <dbReference type="Proteomes" id="UP000185746"/>
    </source>
</evidence>
<evidence type="ECO:0000256" key="8">
    <source>
        <dbReference type="ARBA" id="ARBA00022833"/>
    </source>
</evidence>
<evidence type="ECO:0000256" key="6">
    <source>
        <dbReference type="ARBA" id="ARBA00022723"/>
    </source>
</evidence>
<keyword evidence="7" id="KW-0378">Hydrolase</keyword>
<evidence type="ECO:0000256" key="5">
    <source>
        <dbReference type="ARBA" id="ARBA00022692"/>
    </source>
</evidence>
<proteinExistence type="inferred from homology"/>
<dbReference type="GO" id="GO:0006508">
    <property type="term" value="P:proteolysis"/>
    <property type="evidence" value="ECO:0007669"/>
    <property type="project" value="UniProtKB-KW"/>
</dbReference>
<dbReference type="GO" id="GO:0046872">
    <property type="term" value="F:metal ion binding"/>
    <property type="evidence" value="ECO:0007669"/>
    <property type="project" value="UniProtKB-KW"/>
</dbReference>
<comment type="subcellular location">
    <subcellularLocation>
        <location evidence="2">Membrane</location>
        <topology evidence="2">Multi-pass membrane protein</topology>
    </subcellularLocation>
</comment>
<evidence type="ECO:0000256" key="3">
    <source>
        <dbReference type="ARBA" id="ARBA00007931"/>
    </source>
</evidence>
<comment type="similarity">
    <text evidence="3">Belongs to the peptidase M50B family.</text>
</comment>
<keyword evidence="8" id="KW-0862">Zinc</keyword>
<dbReference type="Pfam" id="PF02163">
    <property type="entry name" value="Peptidase_M50"/>
    <property type="match status" value="2"/>
</dbReference>
<organism evidence="14 15">
    <name type="scientific">Sporosarcina ureilytica</name>
    <dbReference type="NCBI Taxonomy" id="298596"/>
    <lineage>
        <taxon>Bacteria</taxon>
        <taxon>Bacillati</taxon>
        <taxon>Bacillota</taxon>
        <taxon>Bacilli</taxon>
        <taxon>Bacillales</taxon>
        <taxon>Caryophanaceae</taxon>
        <taxon>Sporosarcina</taxon>
    </lineage>
</organism>
<name>A0A1D8JFX1_9BACL</name>
<evidence type="ECO:0000256" key="7">
    <source>
        <dbReference type="ARBA" id="ARBA00022801"/>
    </source>
</evidence>
<feature type="transmembrane region" description="Helical" evidence="12">
    <location>
        <begin position="168"/>
        <end position="187"/>
    </location>
</feature>
<evidence type="ECO:0000256" key="11">
    <source>
        <dbReference type="ARBA" id="ARBA00023136"/>
    </source>
</evidence>
<keyword evidence="10" id="KW-0482">Metalloprotease</keyword>
<evidence type="ECO:0000256" key="12">
    <source>
        <dbReference type="SAM" id="Phobius"/>
    </source>
</evidence>
<evidence type="ECO:0000256" key="1">
    <source>
        <dbReference type="ARBA" id="ARBA00001947"/>
    </source>
</evidence>
<dbReference type="RefSeq" id="WP_075527744.1">
    <property type="nucleotide sequence ID" value="NZ_CP017560.1"/>
</dbReference>
<keyword evidence="9 12" id="KW-1133">Transmembrane helix</keyword>
<dbReference type="KEGG" id="surl:BI350_08740"/>
<reference evidence="14 15" key="1">
    <citation type="submission" date="2016-09" db="EMBL/GenBank/DDBJ databases">
        <title>Complete genome sequence of the Lysinibacillus sphaericus LMG 22257, a specie of Bacillus with ureolytic activity that can effectively biodeposit calcium carbonate.</title>
        <authorList>
            <person name="Yan W."/>
        </authorList>
    </citation>
    <scope>NUCLEOTIDE SEQUENCE [LARGE SCALE GENOMIC DNA]</scope>
    <source>
        <strain evidence="14 15">LMG 22257</strain>
    </source>
</reference>
<dbReference type="GO" id="GO:0016020">
    <property type="term" value="C:membrane"/>
    <property type="evidence" value="ECO:0007669"/>
    <property type="project" value="UniProtKB-SubCell"/>
</dbReference>
<dbReference type="AlphaFoldDB" id="A0A1D8JFX1"/>
<dbReference type="PANTHER" id="PTHR39188">
    <property type="entry name" value="MEMBRANE-ASSOCIATED ZINC METALLOPROTEASE M50B"/>
    <property type="match status" value="1"/>
</dbReference>
<sequence>MKVRLHPILIPVFLFLLVSGNVSIYTLIFVSLLIHEAGHLVAAKMVGLRVRSCTIMPYGGELTIPGRHAVRRRKRFYVALGGPAATLFLLILAMVIPFSATDLLIRIQLILLAVNLLPFLPLDGGQALSAFIEKKGKEYEARLAMIVHSMIFYSIVIITLSFSLPQTIPYIVLASFLLIQNISAFRYRKYEKALFNLKK</sequence>
<accession>A0A1D8JFX1</accession>
<comment type="cofactor">
    <cofactor evidence="1">
        <name>Zn(2+)</name>
        <dbReference type="ChEBI" id="CHEBI:29105"/>
    </cofactor>
</comment>
<feature type="domain" description="Peptidase M50" evidence="13">
    <location>
        <begin position="27"/>
        <end position="96"/>
    </location>
</feature>
<dbReference type="Proteomes" id="UP000185746">
    <property type="component" value="Chromosome"/>
</dbReference>
<dbReference type="EMBL" id="CP017560">
    <property type="protein sequence ID" value="AOV07611.1"/>
    <property type="molecule type" value="Genomic_DNA"/>
</dbReference>
<feature type="domain" description="Peptidase M50" evidence="13">
    <location>
        <begin position="104"/>
        <end position="156"/>
    </location>
</feature>
<gene>
    <name evidence="14" type="ORF">BI350_08740</name>
</gene>
<keyword evidence="6" id="KW-0479">Metal-binding</keyword>
<protein>
    <recommendedName>
        <fullName evidence="13">Peptidase M50 domain-containing protein</fullName>
    </recommendedName>
</protein>
<keyword evidence="5 12" id="KW-0812">Transmembrane</keyword>
<feature type="transmembrane region" description="Helical" evidence="12">
    <location>
        <begin position="143"/>
        <end position="162"/>
    </location>
</feature>
<evidence type="ECO:0000256" key="2">
    <source>
        <dbReference type="ARBA" id="ARBA00004141"/>
    </source>
</evidence>
<evidence type="ECO:0000313" key="14">
    <source>
        <dbReference type="EMBL" id="AOV07611.1"/>
    </source>
</evidence>
<dbReference type="GO" id="GO:0008237">
    <property type="term" value="F:metallopeptidase activity"/>
    <property type="evidence" value="ECO:0007669"/>
    <property type="project" value="UniProtKB-KW"/>
</dbReference>
<feature type="transmembrane region" description="Helical" evidence="12">
    <location>
        <begin position="103"/>
        <end position="122"/>
    </location>
</feature>
<evidence type="ECO:0000256" key="4">
    <source>
        <dbReference type="ARBA" id="ARBA00022670"/>
    </source>
</evidence>
<evidence type="ECO:0000256" key="9">
    <source>
        <dbReference type="ARBA" id="ARBA00022989"/>
    </source>
</evidence>
<keyword evidence="11 12" id="KW-0472">Membrane</keyword>
<feature type="transmembrane region" description="Helical" evidence="12">
    <location>
        <begin position="76"/>
        <end position="97"/>
    </location>
</feature>
<keyword evidence="4" id="KW-0645">Protease</keyword>
<evidence type="ECO:0000259" key="13">
    <source>
        <dbReference type="Pfam" id="PF02163"/>
    </source>
</evidence>
<keyword evidence="15" id="KW-1185">Reference proteome</keyword>